<comment type="caution">
    <text evidence="2">The sequence shown here is derived from an EMBL/GenBank/DDBJ whole genome shotgun (WGS) entry which is preliminary data.</text>
</comment>
<protein>
    <submittedName>
        <fullName evidence="2">Uncharacterized protein</fullName>
    </submittedName>
</protein>
<feature type="region of interest" description="Disordered" evidence="1">
    <location>
        <begin position="1"/>
        <end position="21"/>
    </location>
</feature>
<feature type="region of interest" description="Disordered" evidence="1">
    <location>
        <begin position="383"/>
        <end position="413"/>
    </location>
</feature>
<evidence type="ECO:0000256" key="1">
    <source>
        <dbReference type="SAM" id="MobiDB-lite"/>
    </source>
</evidence>
<dbReference type="EMBL" id="RRYP01004220">
    <property type="protein sequence ID" value="TNV83045.1"/>
    <property type="molecule type" value="Genomic_DNA"/>
</dbReference>
<name>A0A8J8T628_HALGN</name>
<feature type="compositionally biased region" description="Basic and acidic residues" evidence="1">
    <location>
        <begin position="634"/>
        <end position="644"/>
    </location>
</feature>
<organism evidence="2 3">
    <name type="scientific">Halteria grandinella</name>
    <dbReference type="NCBI Taxonomy" id="5974"/>
    <lineage>
        <taxon>Eukaryota</taxon>
        <taxon>Sar</taxon>
        <taxon>Alveolata</taxon>
        <taxon>Ciliophora</taxon>
        <taxon>Intramacronucleata</taxon>
        <taxon>Spirotrichea</taxon>
        <taxon>Stichotrichia</taxon>
        <taxon>Sporadotrichida</taxon>
        <taxon>Halteriidae</taxon>
        <taxon>Halteria</taxon>
    </lineage>
</organism>
<gene>
    <name evidence="2" type="ORF">FGO68_gene10348</name>
</gene>
<feature type="compositionally biased region" description="Polar residues" evidence="1">
    <location>
        <begin position="570"/>
        <end position="585"/>
    </location>
</feature>
<dbReference type="Proteomes" id="UP000785679">
    <property type="component" value="Unassembled WGS sequence"/>
</dbReference>
<feature type="compositionally biased region" description="Polar residues" evidence="1">
    <location>
        <begin position="160"/>
        <end position="180"/>
    </location>
</feature>
<evidence type="ECO:0000313" key="2">
    <source>
        <dbReference type="EMBL" id="TNV83045.1"/>
    </source>
</evidence>
<accession>A0A8J8T628</accession>
<dbReference type="AlphaFoldDB" id="A0A8J8T628"/>
<sequence length="644" mass="71166">MNTQLQRQPFSQVQAQTPKLNGSQQIRFFRKQSPPQMGHQRNSSLSQKLSNILQSKPATDERDLENMFGVSQGDTLGKNNGLPNTFGNGDLKKAVENTNSSGRRRQQSPGTRTLMGDSFGLRRTSAERAGQQRIDIKRKSINKGKNLKSIDGSGDLNHLSGPSINQNLTTNSGSTRPAIQSQSTTNLTSKAIMQHFANHQRRKSPLFHVSQSTGGLQILDQQQQLEYIGGGIGTSMFHIGAGGEVSNSSIEMVRKNNSQQVIDQAQSRNGLQKGSNSHGLLRQILESQPQRQSPLRVAQLPNGLLSDTSVTLAKSHNQSNINKTDSFFLRRRQPMASNPYQETSQGQIAKDGKSCLQIMIEEAPSSMINMSCCPNGLLNTYQQTQEQHQTTDADEQPSLDSQTHASLAMPSSRPQINIKCFQNEFMRGKGMWPEQKTHSAIQTAQSQGYTQQSQASAQSMGKRADAMYKLYMVEKEKHLATKQVLDKAIDLASHLLQEIQKIERNSSPSQVFRQRSLFSTNNQPTSASSLSQHHDHHLSHQNPLSLTLENIQSQRTNSRLSAYSNAKPFQKNNGLSSSTQENPLCTPSSSIGAINQSGIQKRGMPNNGSELQVLTQMLRQGVSTSNTGKSRANQKVDREYQSSM</sequence>
<feature type="region of interest" description="Disordered" evidence="1">
    <location>
        <begin position="619"/>
        <end position="644"/>
    </location>
</feature>
<feature type="compositionally biased region" description="Polar residues" evidence="1">
    <location>
        <begin position="619"/>
        <end position="633"/>
    </location>
</feature>
<feature type="region of interest" description="Disordered" evidence="1">
    <location>
        <begin position="441"/>
        <end position="460"/>
    </location>
</feature>
<feature type="region of interest" description="Disordered" evidence="1">
    <location>
        <begin position="72"/>
        <end position="180"/>
    </location>
</feature>
<feature type="compositionally biased region" description="Polar residues" evidence="1">
    <location>
        <begin position="441"/>
        <end position="459"/>
    </location>
</feature>
<evidence type="ECO:0000313" key="3">
    <source>
        <dbReference type="Proteomes" id="UP000785679"/>
    </source>
</evidence>
<proteinExistence type="predicted"/>
<feature type="region of interest" description="Disordered" evidence="1">
    <location>
        <begin position="566"/>
        <end position="585"/>
    </location>
</feature>
<feature type="compositionally biased region" description="Polar residues" evidence="1">
    <location>
        <begin position="96"/>
        <end position="111"/>
    </location>
</feature>
<reference evidence="2" key="1">
    <citation type="submission" date="2019-06" db="EMBL/GenBank/DDBJ databases">
        <authorList>
            <person name="Zheng W."/>
        </authorList>
    </citation>
    <scope>NUCLEOTIDE SEQUENCE</scope>
    <source>
        <strain evidence="2">QDHG01</strain>
    </source>
</reference>
<feature type="region of interest" description="Disordered" evidence="1">
    <location>
        <begin position="520"/>
        <end position="542"/>
    </location>
</feature>
<keyword evidence="3" id="KW-1185">Reference proteome</keyword>
<feature type="compositionally biased region" description="Polar residues" evidence="1">
    <location>
        <begin position="72"/>
        <end position="87"/>
    </location>
</feature>